<dbReference type="PANTHER" id="PTHR34837:SF1">
    <property type="entry name" value="LOW PROTEIN: ZINC FINGER CCCH DOMAIN PROTEIN"/>
    <property type="match status" value="1"/>
</dbReference>
<feature type="compositionally biased region" description="Basic and acidic residues" evidence="1">
    <location>
        <begin position="353"/>
        <end position="376"/>
    </location>
</feature>
<feature type="compositionally biased region" description="Polar residues" evidence="1">
    <location>
        <begin position="493"/>
        <end position="508"/>
    </location>
</feature>
<feature type="compositionally biased region" description="Basic and acidic residues" evidence="1">
    <location>
        <begin position="144"/>
        <end position="191"/>
    </location>
</feature>
<feature type="region of interest" description="Disordered" evidence="1">
    <location>
        <begin position="916"/>
        <end position="1012"/>
    </location>
</feature>
<feature type="compositionally biased region" description="Basic and acidic residues" evidence="1">
    <location>
        <begin position="106"/>
        <end position="124"/>
    </location>
</feature>
<protein>
    <submittedName>
        <fullName evidence="2">Uncharacterized protein</fullName>
    </submittedName>
</protein>
<sequence length="1052" mass="117741">MPRSSRHKSSKHSSREYSDSEKDSSLKEKKAAAAVKEENISNSSSVRVSSEKRKLDLKENKENKESLNGQYAEEYSSSSSKRRKERAEENNDRYKDAVWNSNDQLRSPESENQSDRRIRRKRDDSVDEDTQQDDFGDANGKRLSSREDVVKDGKPKDEKYNDDRYRDKHHEDTGRENRHQDDKQKDERGTRDSINSRSDEKHARGEKDGPEIRKKSKPQDDERDHDREFDIVRDRDRSRDRERDRDRDRDRERDRDRDHERNLDYDGAHIDDRSVRYKDSRGRRRSPEDHDDYNDTKSKGIKTSYPDMEKKSLSSGGVESDDRGRSQSRQAHPDNNVSSNRRRTSPDTSSHGAVEEYRHFKAEESKYKDAVIEQRSKAISSREATDFPVTSERASKYRSSDKPIKMDDGHLGELLIERSSSSRVSPRGLVDRSPSSSHERRYANRTGVRRSIDIEESTRRRSGSISARDFPSAEDRLGRDLPLEKPLADESTPADSSFYNRTNQNNSALIPPPSFRGGGGSPSFMGSLEEDSRANTRYKRGGGDPNLGRGQGNAWRGTPNWASPMPNGYMPFQHGPHGGFQAMMPHFASPPLFSARPSMEINHSGIPYHIPDADRFSGHLRPLGWHNMMDGSGPSHMHGWDGNNGVFRDEPHAYGQEWDQNRHQLNGRGWETGTDIWKAQNGDVNIDLPAASMKEDFPVQAPLENVLAGQGGHQSQNENTHQKVQAEIVETKLAVASAKDSLRSMPKTTREKMPDPPRMQSSDDRSHFARAYLSKLDISTELANPELYSQCMNLLSMGQGANADEDIVMLDGARAVPKSFDSIFSLSLLPATNDAVFQRAMDYYKKERVGLSGLPIVNGGTINAISTSKVKEEPIDDGKKAEEPVLNQDEEMHDAPALNLDQKKAEDVTLADTHEAPEELVSTPSQKDHAQACTPSQDFPDQAPSQDGPEKPVEIPGGNKIDGVPSEQVNSGVEGSSIASPDNASQASSISPTEGVDNNALQCAEEGRGPGDEICGTLFFSDDSLKASGALGSNESESVILSRIHHSPESTH</sequence>
<feature type="compositionally biased region" description="Basic and acidic residues" evidence="1">
    <location>
        <begin position="393"/>
        <end position="411"/>
    </location>
</feature>
<dbReference type="Proteomes" id="UP000326939">
    <property type="component" value="Chromosome 15"/>
</dbReference>
<evidence type="ECO:0000313" key="2">
    <source>
        <dbReference type="EMBL" id="KAB5524118.1"/>
    </source>
</evidence>
<gene>
    <name evidence="2" type="ORF">DKX38_021867</name>
</gene>
<comment type="caution">
    <text evidence="2">The sequence shown here is derived from an EMBL/GenBank/DDBJ whole genome shotgun (WGS) entry which is preliminary data.</text>
</comment>
<feature type="compositionally biased region" description="Basic residues" evidence="1">
    <location>
        <begin position="1"/>
        <end position="12"/>
    </location>
</feature>
<name>A0A5N5JY51_9ROSI</name>
<feature type="compositionally biased region" description="Basic and acidic residues" evidence="1">
    <location>
        <begin position="450"/>
        <end position="459"/>
    </location>
</feature>
<feature type="compositionally biased region" description="Acidic residues" evidence="1">
    <location>
        <begin position="125"/>
        <end position="136"/>
    </location>
</feature>
<feature type="region of interest" description="Disordered" evidence="1">
    <location>
        <begin position="739"/>
        <end position="765"/>
    </location>
</feature>
<feature type="compositionally biased region" description="Low complexity" evidence="1">
    <location>
        <begin position="66"/>
        <end position="79"/>
    </location>
</feature>
<reference evidence="3" key="1">
    <citation type="journal article" date="2019" name="Gigascience">
        <title>De novo genome assembly of the endangered Acer yangbiense, a plant species with extremely small populations endemic to Yunnan Province, China.</title>
        <authorList>
            <person name="Yang J."/>
            <person name="Wariss H.M."/>
            <person name="Tao L."/>
            <person name="Zhang R."/>
            <person name="Yun Q."/>
            <person name="Hollingsworth P."/>
            <person name="Dao Z."/>
            <person name="Luo G."/>
            <person name="Guo H."/>
            <person name="Ma Y."/>
            <person name="Sun W."/>
        </authorList>
    </citation>
    <scope>NUCLEOTIDE SEQUENCE [LARGE SCALE GENOMIC DNA]</scope>
    <source>
        <strain evidence="3">cv. br00</strain>
    </source>
</reference>
<organism evidence="2 3">
    <name type="scientific">Salix brachista</name>
    <dbReference type="NCBI Taxonomy" id="2182728"/>
    <lineage>
        <taxon>Eukaryota</taxon>
        <taxon>Viridiplantae</taxon>
        <taxon>Streptophyta</taxon>
        <taxon>Embryophyta</taxon>
        <taxon>Tracheophyta</taxon>
        <taxon>Spermatophyta</taxon>
        <taxon>Magnoliopsida</taxon>
        <taxon>eudicotyledons</taxon>
        <taxon>Gunneridae</taxon>
        <taxon>Pentapetalae</taxon>
        <taxon>rosids</taxon>
        <taxon>fabids</taxon>
        <taxon>Malpighiales</taxon>
        <taxon>Salicaceae</taxon>
        <taxon>Saliceae</taxon>
        <taxon>Salix</taxon>
    </lineage>
</organism>
<dbReference type="AlphaFoldDB" id="A0A5N5JY51"/>
<feature type="compositionally biased region" description="Polar residues" evidence="1">
    <location>
        <begin position="933"/>
        <end position="945"/>
    </location>
</feature>
<evidence type="ECO:0000313" key="3">
    <source>
        <dbReference type="Proteomes" id="UP000326939"/>
    </source>
</evidence>
<feature type="compositionally biased region" description="Polar residues" evidence="1">
    <location>
        <begin position="327"/>
        <end position="339"/>
    </location>
</feature>
<keyword evidence="3" id="KW-1185">Reference proteome</keyword>
<feature type="compositionally biased region" description="Basic and acidic residues" evidence="1">
    <location>
        <begin position="49"/>
        <end position="65"/>
    </location>
</feature>
<feature type="compositionally biased region" description="Polar residues" evidence="1">
    <location>
        <begin position="967"/>
        <end position="992"/>
    </location>
</feature>
<feature type="compositionally biased region" description="Basic and acidic residues" evidence="1">
    <location>
        <begin position="471"/>
        <end position="488"/>
    </location>
</feature>
<feature type="compositionally biased region" description="Basic and acidic residues" evidence="1">
    <location>
        <begin position="197"/>
        <end position="298"/>
    </location>
</feature>
<feature type="compositionally biased region" description="Basic and acidic residues" evidence="1">
    <location>
        <begin position="13"/>
        <end position="39"/>
    </location>
</feature>
<feature type="region of interest" description="Disordered" evidence="1">
    <location>
        <begin position="1026"/>
        <end position="1052"/>
    </location>
</feature>
<proteinExistence type="predicted"/>
<feature type="compositionally biased region" description="Basic and acidic residues" evidence="1">
    <location>
        <begin position="85"/>
        <end position="96"/>
    </location>
</feature>
<accession>A0A5N5JY51</accession>
<evidence type="ECO:0000256" key="1">
    <source>
        <dbReference type="SAM" id="MobiDB-lite"/>
    </source>
</evidence>
<feature type="region of interest" description="Disordered" evidence="1">
    <location>
        <begin position="1"/>
        <end position="553"/>
    </location>
</feature>
<feature type="compositionally biased region" description="Basic and acidic residues" evidence="1">
    <location>
        <begin position="748"/>
        <end position="765"/>
    </location>
</feature>
<dbReference type="PANTHER" id="PTHR34837">
    <property type="entry name" value="OS05G0595500 PROTEIN"/>
    <property type="match status" value="1"/>
</dbReference>
<dbReference type="EMBL" id="VDCV01000015">
    <property type="protein sequence ID" value="KAB5524118.1"/>
    <property type="molecule type" value="Genomic_DNA"/>
</dbReference>